<dbReference type="SUPFAM" id="SSF56112">
    <property type="entry name" value="Protein kinase-like (PK-like)"/>
    <property type="match status" value="2"/>
</dbReference>
<dbReference type="InterPro" id="IPR000719">
    <property type="entry name" value="Prot_kinase_dom"/>
</dbReference>
<dbReference type="Gene3D" id="3.30.430.20">
    <property type="entry name" value="Gnk2 domain, C-X8-C-X2-C motif"/>
    <property type="match status" value="1"/>
</dbReference>
<gene>
    <name evidence="20" type="primary">CRK15_2</name>
    <name evidence="20" type="ORF">CK203_014910</name>
</gene>
<keyword evidence="8" id="KW-0547">Nucleotide-binding</keyword>
<dbReference type="Pfam" id="PF01657">
    <property type="entry name" value="Stress-antifung"/>
    <property type="match status" value="1"/>
</dbReference>
<keyword evidence="5 17" id="KW-0812">Transmembrane</keyword>
<evidence type="ECO:0000259" key="19">
    <source>
        <dbReference type="PROSITE" id="PS51473"/>
    </source>
</evidence>
<evidence type="ECO:0000256" key="12">
    <source>
        <dbReference type="ARBA" id="ARBA00023136"/>
    </source>
</evidence>
<dbReference type="PROSITE" id="PS51473">
    <property type="entry name" value="GNK2"/>
    <property type="match status" value="1"/>
</dbReference>
<keyword evidence="9 20" id="KW-0418">Kinase</keyword>
<evidence type="ECO:0000256" key="6">
    <source>
        <dbReference type="ARBA" id="ARBA00022729"/>
    </source>
</evidence>
<dbReference type="PANTHER" id="PTHR27002:SF123">
    <property type="entry name" value="CYSTEINE-RICH RECEPTOR-LIKE PROTEIN KINASE 45"/>
    <property type="match status" value="1"/>
</dbReference>
<dbReference type="FunFam" id="3.30.200.20:FF:000924">
    <property type="entry name" value="Uncharacterized protein"/>
    <property type="match status" value="1"/>
</dbReference>
<evidence type="ECO:0000256" key="16">
    <source>
        <dbReference type="ARBA" id="ARBA00048679"/>
    </source>
</evidence>
<dbReference type="EC" id="2.7.11.1" evidence="2"/>
<evidence type="ECO:0000256" key="3">
    <source>
        <dbReference type="ARBA" id="ARBA00022527"/>
    </source>
</evidence>
<accession>A0A438JGB0</accession>
<evidence type="ECO:0000256" key="1">
    <source>
        <dbReference type="ARBA" id="ARBA00004167"/>
    </source>
</evidence>
<dbReference type="PROSITE" id="PS50011">
    <property type="entry name" value="PROTEIN_KINASE_DOM"/>
    <property type="match status" value="2"/>
</dbReference>
<evidence type="ECO:0000256" key="10">
    <source>
        <dbReference type="ARBA" id="ARBA00022840"/>
    </source>
</evidence>
<keyword evidence="4" id="KW-0808">Transferase</keyword>
<dbReference type="GO" id="GO:0004674">
    <property type="term" value="F:protein serine/threonine kinase activity"/>
    <property type="evidence" value="ECO:0007669"/>
    <property type="project" value="UniProtKB-KW"/>
</dbReference>
<dbReference type="InterPro" id="IPR008271">
    <property type="entry name" value="Ser/Thr_kinase_AS"/>
</dbReference>
<dbReference type="Pfam" id="PF07714">
    <property type="entry name" value="PK_Tyr_Ser-Thr"/>
    <property type="match status" value="1"/>
</dbReference>
<dbReference type="Gene3D" id="1.10.510.10">
    <property type="entry name" value="Transferase(Phosphotransferase) domain 1"/>
    <property type="match status" value="2"/>
</dbReference>
<protein>
    <recommendedName>
        <fullName evidence="2">non-specific serine/threonine protein kinase</fullName>
        <ecNumber evidence="2">2.7.11.1</ecNumber>
    </recommendedName>
</protein>
<dbReference type="PANTHER" id="PTHR27002">
    <property type="entry name" value="RECEPTOR-LIKE SERINE/THREONINE-PROTEIN KINASE SD1-8"/>
    <property type="match status" value="1"/>
</dbReference>
<evidence type="ECO:0000256" key="5">
    <source>
        <dbReference type="ARBA" id="ARBA00022692"/>
    </source>
</evidence>
<evidence type="ECO:0000256" key="15">
    <source>
        <dbReference type="ARBA" id="ARBA00047899"/>
    </source>
</evidence>
<dbReference type="CDD" id="cd23509">
    <property type="entry name" value="Gnk2-like"/>
    <property type="match status" value="1"/>
</dbReference>
<feature type="domain" description="Protein kinase" evidence="18">
    <location>
        <begin position="385"/>
        <end position="644"/>
    </location>
</feature>
<feature type="domain" description="Gnk2-homologous" evidence="19">
    <location>
        <begin position="234"/>
        <end position="341"/>
    </location>
</feature>
<keyword evidence="14" id="KW-0325">Glycoprotein</keyword>
<keyword evidence="10" id="KW-0067">ATP-binding</keyword>
<evidence type="ECO:0000256" key="7">
    <source>
        <dbReference type="ARBA" id="ARBA00022737"/>
    </source>
</evidence>
<dbReference type="SMART" id="SM00220">
    <property type="entry name" value="S_TKc"/>
    <property type="match status" value="1"/>
</dbReference>
<evidence type="ECO:0000256" key="9">
    <source>
        <dbReference type="ARBA" id="ARBA00022777"/>
    </source>
</evidence>
<evidence type="ECO:0000256" key="17">
    <source>
        <dbReference type="SAM" id="Phobius"/>
    </source>
</evidence>
<evidence type="ECO:0000256" key="13">
    <source>
        <dbReference type="ARBA" id="ARBA00023170"/>
    </source>
</evidence>
<dbReference type="FunFam" id="3.30.430.20:FF:000002">
    <property type="entry name" value="Cysteine-rich receptor-like protein kinase 10"/>
    <property type="match status" value="1"/>
</dbReference>
<comment type="caution">
    <text evidence="20">The sequence shown here is derived from an EMBL/GenBank/DDBJ whole genome shotgun (WGS) entry which is preliminary data.</text>
</comment>
<proteinExistence type="predicted"/>
<dbReference type="GO" id="GO:0006950">
    <property type="term" value="P:response to stress"/>
    <property type="evidence" value="ECO:0007669"/>
    <property type="project" value="UniProtKB-ARBA"/>
</dbReference>
<dbReference type="InterPro" id="IPR002902">
    <property type="entry name" value="GNK2"/>
</dbReference>
<keyword evidence="12 17" id="KW-0472">Membrane</keyword>
<comment type="subcellular location">
    <subcellularLocation>
        <location evidence="1">Membrane</location>
        <topology evidence="1">Single-pass membrane protein</topology>
    </subcellularLocation>
</comment>
<keyword evidence="7" id="KW-0677">Repeat</keyword>
<dbReference type="GO" id="GO:0005524">
    <property type="term" value="F:ATP binding"/>
    <property type="evidence" value="ECO:0007669"/>
    <property type="project" value="UniProtKB-KW"/>
</dbReference>
<evidence type="ECO:0000256" key="11">
    <source>
        <dbReference type="ARBA" id="ARBA00022989"/>
    </source>
</evidence>
<dbReference type="InterPro" id="IPR011009">
    <property type="entry name" value="Kinase-like_dom_sf"/>
</dbReference>
<evidence type="ECO:0000313" key="20">
    <source>
        <dbReference type="EMBL" id="RVX07998.1"/>
    </source>
</evidence>
<dbReference type="GO" id="GO:0140662">
    <property type="term" value="F:ATP-dependent protein folding chaperone"/>
    <property type="evidence" value="ECO:0007669"/>
    <property type="project" value="InterPro"/>
</dbReference>
<dbReference type="AlphaFoldDB" id="A0A438JGB0"/>
<dbReference type="FunFam" id="1.10.510.10:FF:001023">
    <property type="entry name" value="Os07g0541700 protein"/>
    <property type="match status" value="1"/>
</dbReference>
<dbReference type="PROSITE" id="PS00108">
    <property type="entry name" value="PROTEIN_KINASE_ST"/>
    <property type="match status" value="2"/>
</dbReference>
<keyword evidence="6" id="KW-0732">Signal</keyword>
<name>A0A438JGB0_VITVI</name>
<sequence length="646" mass="71525">MPQFRVKNSVVIVPAYFNDSQCQATKDGISYLHEDSRLRIIHRDLKPNNVLLDGDMNPEISDFGLARIFAGSENGTNTANIVGSYGYMAPEMLWKGYIPLSLMFFSFGVVLLEILTGRKNSSFHLSGMGLSLLSYPEGPTFSVGIFANNQEIASGSSSSVNDLTASTTMPRRWDCSILKTDKELTFSHVFLLLPLLLLSTPAIAQPMYTFCDSGTGFNITSMGIDANRVSGRALCRGDVTDKEKNVSDPLSFYEVLNDLMRNLTIKAAQGPSKLMFGTDQVKFSRSDTIYGLVQCTRDLTVNSCRECLSSALGDLKACCHGRGGGTIFSRSCNMRYGLTRFYDTPSVKVVAKIFPDFIAAVLVGSCVLYYRGRTGTQNGQLPMTFQNQTSSDMAGLALVYKGVLPNGKEIAVKRLSKKSWQGIEEFKNEIILIAKLQHRNLVRLLGCGTEGQEKLLIYEFMPNKSLDIFIFDADKRQQLNWEICHNIIDGIARGLLYLHEDSRLKIIHRDLKPNNVLLNHDMVAKISDFGMARIFCGYMAPEYAMEGMFSMKSDVFSFGVILLEIISGKRNSGFHLTGHAHTLPAYENPADRLTMSSVVVLLESKSMALPEPKQPPFSVGIAIQFNQSPTTPLSVNELAVSSFLPR</sequence>
<evidence type="ECO:0000256" key="2">
    <source>
        <dbReference type="ARBA" id="ARBA00012513"/>
    </source>
</evidence>
<keyword evidence="13 20" id="KW-0675">Receptor</keyword>
<dbReference type="InterPro" id="IPR038408">
    <property type="entry name" value="GNK2_sf"/>
</dbReference>
<dbReference type="InterPro" id="IPR001245">
    <property type="entry name" value="Ser-Thr/Tyr_kinase_cat_dom"/>
</dbReference>
<evidence type="ECO:0000259" key="18">
    <source>
        <dbReference type="PROSITE" id="PS50011"/>
    </source>
</evidence>
<keyword evidence="3" id="KW-0723">Serine/threonine-protein kinase</keyword>
<dbReference type="Pfam" id="PF00069">
    <property type="entry name" value="Pkinase"/>
    <property type="match status" value="1"/>
</dbReference>
<evidence type="ECO:0000256" key="4">
    <source>
        <dbReference type="ARBA" id="ARBA00022679"/>
    </source>
</evidence>
<dbReference type="Gene3D" id="3.30.200.20">
    <property type="entry name" value="Phosphorylase Kinase, domain 1"/>
    <property type="match status" value="1"/>
</dbReference>
<dbReference type="GO" id="GO:0016020">
    <property type="term" value="C:membrane"/>
    <property type="evidence" value="ECO:0007669"/>
    <property type="project" value="UniProtKB-SubCell"/>
</dbReference>
<keyword evidence="11 17" id="KW-1133">Transmembrane helix</keyword>
<dbReference type="FunFam" id="1.10.510.10:FF:000129">
    <property type="entry name" value="cysteine-rich receptor-like protein kinase 10"/>
    <property type="match status" value="1"/>
</dbReference>
<comment type="catalytic activity">
    <reaction evidence="15">
        <text>L-threonyl-[protein] + ATP = O-phospho-L-threonyl-[protein] + ADP + H(+)</text>
        <dbReference type="Rhea" id="RHEA:46608"/>
        <dbReference type="Rhea" id="RHEA-COMP:11060"/>
        <dbReference type="Rhea" id="RHEA-COMP:11605"/>
        <dbReference type="ChEBI" id="CHEBI:15378"/>
        <dbReference type="ChEBI" id="CHEBI:30013"/>
        <dbReference type="ChEBI" id="CHEBI:30616"/>
        <dbReference type="ChEBI" id="CHEBI:61977"/>
        <dbReference type="ChEBI" id="CHEBI:456216"/>
        <dbReference type="EC" id="2.7.11.1"/>
    </reaction>
</comment>
<dbReference type="EMBL" id="QGNW01000043">
    <property type="protein sequence ID" value="RVX07998.1"/>
    <property type="molecule type" value="Genomic_DNA"/>
</dbReference>
<evidence type="ECO:0000256" key="8">
    <source>
        <dbReference type="ARBA" id="ARBA00022741"/>
    </source>
</evidence>
<evidence type="ECO:0000313" key="21">
    <source>
        <dbReference type="Proteomes" id="UP000288805"/>
    </source>
</evidence>
<organism evidence="20 21">
    <name type="scientific">Vitis vinifera</name>
    <name type="common">Grape</name>
    <dbReference type="NCBI Taxonomy" id="29760"/>
    <lineage>
        <taxon>Eukaryota</taxon>
        <taxon>Viridiplantae</taxon>
        <taxon>Streptophyta</taxon>
        <taxon>Embryophyta</taxon>
        <taxon>Tracheophyta</taxon>
        <taxon>Spermatophyta</taxon>
        <taxon>Magnoliopsida</taxon>
        <taxon>eudicotyledons</taxon>
        <taxon>Gunneridae</taxon>
        <taxon>Pentapetalae</taxon>
        <taxon>rosids</taxon>
        <taxon>Vitales</taxon>
        <taxon>Vitaceae</taxon>
        <taxon>Viteae</taxon>
        <taxon>Vitis</taxon>
    </lineage>
</organism>
<dbReference type="Proteomes" id="UP000288805">
    <property type="component" value="Unassembled WGS sequence"/>
</dbReference>
<evidence type="ECO:0000256" key="14">
    <source>
        <dbReference type="ARBA" id="ARBA00023180"/>
    </source>
</evidence>
<comment type="catalytic activity">
    <reaction evidence="16">
        <text>L-seryl-[protein] + ATP = O-phospho-L-seryl-[protein] + ADP + H(+)</text>
        <dbReference type="Rhea" id="RHEA:17989"/>
        <dbReference type="Rhea" id="RHEA-COMP:9863"/>
        <dbReference type="Rhea" id="RHEA-COMP:11604"/>
        <dbReference type="ChEBI" id="CHEBI:15378"/>
        <dbReference type="ChEBI" id="CHEBI:29999"/>
        <dbReference type="ChEBI" id="CHEBI:30616"/>
        <dbReference type="ChEBI" id="CHEBI:83421"/>
        <dbReference type="ChEBI" id="CHEBI:456216"/>
        <dbReference type="EC" id="2.7.11.1"/>
    </reaction>
</comment>
<reference evidence="20 21" key="1">
    <citation type="journal article" date="2018" name="PLoS Genet.">
        <title>Population sequencing reveals clonal diversity and ancestral inbreeding in the grapevine cultivar Chardonnay.</title>
        <authorList>
            <person name="Roach M.J."/>
            <person name="Johnson D.L."/>
            <person name="Bohlmann J."/>
            <person name="van Vuuren H.J."/>
            <person name="Jones S.J."/>
            <person name="Pretorius I.S."/>
            <person name="Schmidt S.A."/>
            <person name="Borneman A.R."/>
        </authorList>
    </citation>
    <scope>NUCLEOTIDE SEQUENCE [LARGE SCALE GENOMIC DNA]</scope>
    <source>
        <strain evidence="21">cv. Chardonnay</strain>
        <tissue evidence="20">Leaf</tissue>
    </source>
</reference>
<feature type="transmembrane region" description="Helical" evidence="17">
    <location>
        <begin position="97"/>
        <end position="115"/>
    </location>
</feature>
<feature type="domain" description="Protein kinase" evidence="18">
    <location>
        <begin position="1"/>
        <end position="191"/>
    </location>
</feature>